<reference evidence="1" key="1">
    <citation type="journal article" date="2021" name="Proc. Natl. Acad. Sci. U.S.A.">
        <title>A Catalog of Tens of Thousands of Viruses from Human Metagenomes Reveals Hidden Associations with Chronic Diseases.</title>
        <authorList>
            <person name="Tisza M.J."/>
            <person name="Buck C.B."/>
        </authorList>
    </citation>
    <scope>NUCLEOTIDE SEQUENCE</scope>
    <source>
        <strain evidence="1">Ctrpg19</strain>
    </source>
</reference>
<evidence type="ECO:0000313" key="1">
    <source>
        <dbReference type="EMBL" id="DAD82646.1"/>
    </source>
</evidence>
<sequence length="46" mass="5096">MPNTETCYIQFPQDIGNLIGNGLIIKYIVTDGESGNVDANKINTFY</sequence>
<dbReference type="EMBL" id="BK014923">
    <property type="protein sequence ID" value="DAD82646.1"/>
    <property type="molecule type" value="Genomic_DNA"/>
</dbReference>
<protein>
    <submittedName>
        <fullName evidence="1">Baseplate wedge protein</fullName>
    </submittedName>
</protein>
<accession>A0A8S5MKB4</accession>
<organism evidence="1">
    <name type="scientific">Siphoviridae sp. ctrpg19</name>
    <dbReference type="NCBI Taxonomy" id="2826481"/>
    <lineage>
        <taxon>Viruses</taxon>
        <taxon>Duplodnaviria</taxon>
        <taxon>Heunggongvirae</taxon>
        <taxon>Uroviricota</taxon>
        <taxon>Caudoviricetes</taxon>
    </lineage>
</organism>
<name>A0A8S5MKB4_9CAUD</name>
<proteinExistence type="predicted"/>